<name>A0A7S4JHF8_9EUKA</name>
<proteinExistence type="predicted"/>
<protein>
    <submittedName>
        <fullName evidence="2">Uncharacterized protein</fullName>
    </submittedName>
</protein>
<evidence type="ECO:0000313" key="2">
    <source>
        <dbReference type="EMBL" id="CAE2263780.1"/>
    </source>
</evidence>
<reference evidence="2" key="1">
    <citation type="submission" date="2021-01" db="EMBL/GenBank/DDBJ databases">
        <authorList>
            <person name="Corre E."/>
            <person name="Pelletier E."/>
            <person name="Niang G."/>
            <person name="Scheremetjew M."/>
            <person name="Finn R."/>
            <person name="Kale V."/>
            <person name="Holt S."/>
            <person name="Cochrane G."/>
            <person name="Meng A."/>
            <person name="Brown T."/>
            <person name="Cohen L."/>
        </authorList>
    </citation>
    <scope>NUCLEOTIDE SEQUENCE</scope>
    <source>
        <strain evidence="2">SoJaBio B1-5/56/2</strain>
    </source>
</reference>
<sequence>MDKENNMNAINEHLDLYGSTEYTKQEESYLANSKSTAESENRKRLLDYKKYRTKPSSSASRAPSGSSSSASDNPYSSSFLSEGVSINDDEDYDDRILSDNSYESLSKYNSTQNPGSYEEISHLGEDQRGQEEPLFFEESKKERTYKRIANKLNPFSSPSRDEEPTTPLSEEPPQSRFSRLTSRLAAPFSSSTQPPSSSHQTSTNDDSYVSYPSSYPSDVSTSPPKSDWEF</sequence>
<organism evidence="2">
    <name type="scientific">Paramoeba aestuarina</name>
    <dbReference type="NCBI Taxonomy" id="180227"/>
    <lineage>
        <taxon>Eukaryota</taxon>
        <taxon>Amoebozoa</taxon>
        <taxon>Discosea</taxon>
        <taxon>Flabellinia</taxon>
        <taxon>Dactylopodida</taxon>
        <taxon>Paramoebidae</taxon>
        <taxon>Paramoeba</taxon>
    </lineage>
</organism>
<gene>
    <name evidence="2" type="ORF">NAES01612_LOCUS293</name>
</gene>
<dbReference type="AlphaFoldDB" id="A0A7S4JHF8"/>
<feature type="region of interest" description="Disordered" evidence="1">
    <location>
        <begin position="24"/>
        <end position="230"/>
    </location>
</feature>
<dbReference type="EMBL" id="HBKR01000542">
    <property type="protein sequence ID" value="CAE2263780.1"/>
    <property type="molecule type" value="Transcribed_RNA"/>
</dbReference>
<feature type="compositionally biased region" description="Basic and acidic residues" evidence="1">
    <location>
        <begin position="37"/>
        <end position="50"/>
    </location>
</feature>
<feature type="compositionally biased region" description="Basic and acidic residues" evidence="1">
    <location>
        <begin position="119"/>
        <end position="142"/>
    </location>
</feature>
<feature type="compositionally biased region" description="Low complexity" evidence="1">
    <location>
        <begin position="55"/>
        <end position="78"/>
    </location>
</feature>
<feature type="compositionally biased region" description="Polar residues" evidence="1">
    <location>
        <begin position="98"/>
        <end position="115"/>
    </location>
</feature>
<accession>A0A7S4JHF8</accession>
<evidence type="ECO:0000256" key="1">
    <source>
        <dbReference type="SAM" id="MobiDB-lite"/>
    </source>
</evidence>
<feature type="compositionally biased region" description="Low complexity" evidence="1">
    <location>
        <begin position="189"/>
        <end position="224"/>
    </location>
</feature>